<reference evidence="3" key="1">
    <citation type="journal article" date="2020" name="Int. J. Syst. Evol. Microbiol.">
        <title>Alteromonas alba sp. nov., a marine bacterium isolated from the seawater of the West Pacific Ocean.</title>
        <authorList>
            <person name="Sun C."/>
            <person name="Wu Y.-H."/>
            <person name="Xamxidin M."/>
            <person name="Cheng H."/>
            <person name="Xu X.-W."/>
        </authorList>
    </citation>
    <scope>NUCLEOTIDE SEQUENCE [LARGE SCALE GENOMIC DNA]</scope>
    <source>
        <strain evidence="3">190</strain>
    </source>
</reference>
<dbReference type="RefSeq" id="WP_105936640.1">
    <property type="nucleotide sequence ID" value="NZ_PVNP01000207.1"/>
</dbReference>
<dbReference type="PANTHER" id="PTHR43123">
    <property type="entry name" value="POLYSACCHARIDE DEACETYLASE-RELATED"/>
    <property type="match status" value="1"/>
</dbReference>
<dbReference type="PROSITE" id="PS51677">
    <property type="entry name" value="NODB"/>
    <property type="match status" value="1"/>
</dbReference>
<evidence type="ECO:0000313" key="3">
    <source>
        <dbReference type="Proteomes" id="UP000238949"/>
    </source>
</evidence>
<dbReference type="InterPro" id="IPR002509">
    <property type="entry name" value="NODB_dom"/>
</dbReference>
<organism evidence="2 3">
    <name type="scientific">Alteromonas alba</name>
    <dbReference type="NCBI Taxonomy" id="2079529"/>
    <lineage>
        <taxon>Bacteria</taxon>
        <taxon>Pseudomonadati</taxon>
        <taxon>Pseudomonadota</taxon>
        <taxon>Gammaproteobacteria</taxon>
        <taxon>Alteromonadales</taxon>
        <taxon>Alteromonadaceae</taxon>
        <taxon>Alteromonas/Salinimonas group</taxon>
        <taxon>Alteromonas</taxon>
    </lineage>
</organism>
<proteinExistence type="predicted"/>
<dbReference type="OrthoDB" id="9787041at2"/>
<dbReference type="InterPro" id="IPR017625">
    <property type="entry name" value="PuuE"/>
</dbReference>
<dbReference type="Proteomes" id="UP000238949">
    <property type="component" value="Unassembled WGS sequence"/>
</dbReference>
<comment type="caution">
    <text evidence="2">The sequence shown here is derived from an EMBL/GenBank/DDBJ whole genome shotgun (WGS) entry which is preliminary data.</text>
</comment>
<dbReference type="NCBIfam" id="TIGR03212">
    <property type="entry name" value="uraD_N-term-dom"/>
    <property type="match status" value="1"/>
</dbReference>
<sequence>MSDYPRDLIGYGANPPHPRWPGNARVAVQFVLNYEEGGENCVLHGDSHSEIFLSEIIGAQAYPDRHLSMESIYEYGSRAGFWRLHRLFTQANIPLTVFGVTMALERHPEVVKAMLDADWEIASHALRWIHFQDMDINEERAQIEESVMRHKALTGKVPAGWYTGRTSPNTLALIAERDDILYCADSYADDLPYYDTHYSKPLLMIPYTLDTNDMRFATPQGFNSGEQFFTYLKDAFDVLYEEGQDAPKMLSIGLHNRIIGRPARFAALKRFVEYVQSHDQVWCCTREQIAQHWAEHFPYGEK</sequence>
<dbReference type="AlphaFoldDB" id="A0A2S9V4F3"/>
<protein>
    <submittedName>
        <fullName evidence="2">Allantoinase PuuE</fullName>
    </submittedName>
</protein>
<dbReference type="CDD" id="cd10977">
    <property type="entry name" value="CE4_PuuE_SpCDA1"/>
    <property type="match status" value="1"/>
</dbReference>
<feature type="domain" description="NodB homology" evidence="1">
    <location>
        <begin position="67"/>
        <end position="284"/>
    </location>
</feature>
<dbReference type="PANTHER" id="PTHR43123:SF1">
    <property type="entry name" value="POLYSACCHARIDE DEACETYLASE-RELATED"/>
    <property type="match status" value="1"/>
</dbReference>
<evidence type="ECO:0000313" key="2">
    <source>
        <dbReference type="EMBL" id="PRO71342.1"/>
    </source>
</evidence>
<dbReference type="GO" id="GO:0016810">
    <property type="term" value="F:hydrolase activity, acting on carbon-nitrogen (but not peptide) bonds"/>
    <property type="evidence" value="ECO:0007669"/>
    <property type="project" value="InterPro"/>
</dbReference>
<dbReference type="SUPFAM" id="SSF88713">
    <property type="entry name" value="Glycoside hydrolase/deacetylase"/>
    <property type="match status" value="1"/>
</dbReference>
<dbReference type="Gene3D" id="3.20.20.370">
    <property type="entry name" value="Glycoside hydrolase/deacetylase"/>
    <property type="match status" value="1"/>
</dbReference>
<dbReference type="InterPro" id="IPR011330">
    <property type="entry name" value="Glyco_hydro/deAcase_b/a-brl"/>
</dbReference>
<gene>
    <name evidence="2" type="primary">puuE</name>
    <name evidence="2" type="ORF">C6Y40_22530</name>
</gene>
<evidence type="ECO:0000259" key="1">
    <source>
        <dbReference type="PROSITE" id="PS51677"/>
    </source>
</evidence>
<dbReference type="Pfam" id="PF01522">
    <property type="entry name" value="Polysacc_deac_1"/>
    <property type="match status" value="1"/>
</dbReference>
<name>A0A2S9V4F3_9ALTE</name>
<accession>A0A2S9V4F3</accession>
<dbReference type="EMBL" id="PVNP01000207">
    <property type="protein sequence ID" value="PRO71342.1"/>
    <property type="molecule type" value="Genomic_DNA"/>
</dbReference>
<dbReference type="GO" id="GO:0005975">
    <property type="term" value="P:carbohydrate metabolic process"/>
    <property type="evidence" value="ECO:0007669"/>
    <property type="project" value="InterPro"/>
</dbReference>
<keyword evidence="3" id="KW-1185">Reference proteome</keyword>